<protein>
    <submittedName>
        <fullName evidence="1">Uncharacterized protein</fullName>
    </submittedName>
</protein>
<organism evidence="1 2">
    <name type="scientific">Phyllostomus discolor</name>
    <name type="common">pale spear-nosed bat</name>
    <dbReference type="NCBI Taxonomy" id="89673"/>
    <lineage>
        <taxon>Eukaryota</taxon>
        <taxon>Metazoa</taxon>
        <taxon>Chordata</taxon>
        <taxon>Craniata</taxon>
        <taxon>Vertebrata</taxon>
        <taxon>Euteleostomi</taxon>
        <taxon>Mammalia</taxon>
        <taxon>Eutheria</taxon>
        <taxon>Laurasiatheria</taxon>
        <taxon>Chiroptera</taxon>
        <taxon>Yangochiroptera</taxon>
        <taxon>Phyllostomidae</taxon>
        <taxon>Phyllostominae</taxon>
        <taxon>Phyllostomus</taxon>
    </lineage>
</organism>
<dbReference type="EMBL" id="JABVXQ010000005">
    <property type="protein sequence ID" value="KAF6108370.1"/>
    <property type="molecule type" value="Genomic_DNA"/>
</dbReference>
<name>A0A834E5B3_9CHIR</name>
<comment type="caution">
    <text evidence="1">The sequence shown here is derived from an EMBL/GenBank/DDBJ whole genome shotgun (WGS) entry which is preliminary data.</text>
</comment>
<dbReference type="Proteomes" id="UP000664940">
    <property type="component" value="Unassembled WGS sequence"/>
</dbReference>
<gene>
    <name evidence="1" type="ORF">HJG60_004167</name>
</gene>
<dbReference type="AlphaFoldDB" id="A0A834E5B3"/>
<proteinExistence type="predicted"/>
<accession>A0A834E5B3</accession>
<evidence type="ECO:0000313" key="2">
    <source>
        <dbReference type="Proteomes" id="UP000664940"/>
    </source>
</evidence>
<reference evidence="1 2" key="1">
    <citation type="journal article" date="2020" name="Nature">
        <title>Six reference-quality genomes reveal evolution of bat adaptations.</title>
        <authorList>
            <person name="Jebb D."/>
            <person name="Huang Z."/>
            <person name="Pippel M."/>
            <person name="Hughes G.M."/>
            <person name="Lavrichenko K."/>
            <person name="Devanna P."/>
            <person name="Winkler S."/>
            <person name="Jermiin L.S."/>
            <person name="Skirmuntt E.C."/>
            <person name="Katzourakis A."/>
            <person name="Burkitt-Gray L."/>
            <person name="Ray D.A."/>
            <person name="Sullivan K.A.M."/>
            <person name="Roscito J.G."/>
            <person name="Kirilenko B.M."/>
            <person name="Davalos L.M."/>
            <person name="Corthals A.P."/>
            <person name="Power M.L."/>
            <person name="Jones G."/>
            <person name="Ransome R.D."/>
            <person name="Dechmann D.K.N."/>
            <person name="Locatelli A.G."/>
            <person name="Puechmaille S.J."/>
            <person name="Fedrigo O."/>
            <person name="Jarvis E.D."/>
            <person name="Hiller M."/>
            <person name="Vernes S.C."/>
            <person name="Myers E.W."/>
            <person name="Teeling E.C."/>
        </authorList>
    </citation>
    <scope>NUCLEOTIDE SEQUENCE [LARGE SCALE GENOMIC DNA]</scope>
    <source>
        <strain evidence="1">Bat1K_MPI-CBG_1</strain>
    </source>
</reference>
<evidence type="ECO:0000313" key="1">
    <source>
        <dbReference type="EMBL" id="KAF6108370.1"/>
    </source>
</evidence>
<sequence length="49" mass="5748">MKYSRNAFWLHISLCYQRVDNSDDASLKAAIQKHGHLEELSPKDDNRMD</sequence>